<evidence type="ECO:0000313" key="8">
    <source>
        <dbReference type="Proteomes" id="UP000429523"/>
    </source>
</evidence>
<comment type="caution">
    <text evidence="4">The sequence shown here is derived from an EMBL/GenBank/DDBJ whole genome shotgun (WGS) entry which is preliminary data.</text>
</comment>
<dbReference type="EMBL" id="QXGB01000422">
    <property type="protein sequence ID" value="KAE9215536.1"/>
    <property type="molecule type" value="Genomic_DNA"/>
</dbReference>
<evidence type="ECO:0000313" key="5">
    <source>
        <dbReference type="EMBL" id="KAE9239106.1"/>
    </source>
</evidence>
<dbReference type="Proteomes" id="UP000441208">
    <property type="component" value="Unassembled WGS sequence"/>
</dbReference>
<dbReference type="EMBL" id="QXGC01000369">
    <property type="protein sequence ID" value="KAE9239106.1"/>
    <property type="molecule type" value="Genomic_DNA"/>
</dbReference>
<evidence type="ECO:0000313" key="14">
    <source>
        <dbReference type="Proteomes" id="UP000476176"/>
    </source>
</evidence>
<dbReference type="Proteomes" id="UP000437068">
    <property type="component" value="Unassembled WGS sequence"/>
</dbReference>
<keyword evidence="9" id="KW-1185">Reference proteome</keyword>
<dbReference type="EMBL" id="QXFZ01000531">
    <property type="protein sequence ID" value="KAE9112943.1"/>
    <property type="molecule type" value="Genomic_DNA"/>
</dbReference>
<protein>
    <submittedName>
        <fullName evidence="4">Uncharacterized protein</fullName>
    </submittedName>
</protein>
<evidence type="ECO:0000313" key="10">
    <source>
        <dbReference type="Proteomes" id="UP000437068"/>
    </source>
</evidence>
<evidence type="ECO:0000313" key="11">
    <source>
        <dbReference type="Proteomes" id="UP000440367"/>
    </source>
</evidence>
<proteinExistence type="predicted"/>
<evidence type="ECO:0000313" key="7">
    <source>
        <dbReference type="EMBL" id="KAE9310961.1"/>
    </source>
</evidence>
<reference evidence="8 9" key="1">
    <citation type="submission" date="2018-08" db="EMBL/GenBank/DDBJ databases">
        <title>Genomic investigation of the strawberry pathogen Phytophthora fragariae indicates pathogenicity is determined by transcriptional variation in three key races.</title>
        <authorList>
            <person name="Adams T.M."/>
            <person name="Armitage A.D."/>
            <person name="Sobczyk M.K."/>
            <person name="Bates H.J."/>
            <person name="Dunwell J.M."/>
            <person name="Nellist C.F."/>
            <person name="Harrison R.J."/>
        </authorList>
    </citation>
    <scope>NUCLEOTIDE SEQUENCE [LARGE SCALE GENOMIC DNA]</scope>
    <source>
        <strain evidence="7 10">A4</strain>
        <strain evidence="6 11">BC-1</strain>
        <strain evidence="5 14">BC-23</strain>
        <strain evidence="4 9">NOV-27</strain>
        <strain evidence="3 12">NOV-5</strain>
        <strain evidence="2 13">NOV-71</strain>
        <strain evidence="1 8">NOV-9</strain>
    </source>
</reference>
<gene>
    <name evidence="7" type="ORF">PF001_g9946</name>
    <name evidence="6" type="ORF">PF002_g10254</name>
    <name evidence="5" type="ORF">PF004_g8101</name>
    <name evidence="4" type="ORF">PF005_g9399</name>
    <name evidence="3" type="ORF">PF006_g9914</name>
    <name evidence="2" type="ORF">PF007_g10905</name>
    <name evidence="1" type="ORF">PF009_g10322</name>
</gene>
<dbReference type="Proteomes" id="UP000476176">
    <property type="component" value="Unassembled WGS sequence"/>
</dbReference>
<dbReference type="EMBL" id="QXGE01000490">
    <property type="protein sequence ID" value="KAE9310961.1"/>
    <property type="molecule type" value="Genomic_DNA"/>
</dbReference>
<evidence type="ECO:0000313" key="6">
    <source>
        <dbReference type="EMBL" id="KAE9239468.1"/>
    </source>
</evidence>
<dbReference type="Proteomes" id="UP000433483">
    <property type="component" value="Unassembled WGS sequence"/>
</dbReference>
<sequence length="102" mass="10710">MSVLTLASMSTASCLPVQTCVSPSLTDLQVGSRAMASACAMSSMFLIHGSMSVPMLRVTVSHCLVSSRSPSSVRCMLVLRSMANLANVSTTILLPRSCICQP</sequence>
<evidence type="ECO:0000313" key="3">
    <source>
        <dbReference type="EMBL" id="KAE9145215.1"/>
    </source>
</evidence>
<dbReference type="EMBL" id="QXGD01000444">
    <property type="protein sequence ID" value="KAE9239468.1"/>
    <property type="molecule type" value="Genomic_DNA"/>
</dbReference>
<dbReference type="AlphaFoldDB" id="A0A6A3YB69"/>
<dbReference type="Proteomes" id="UP000440367">
    <property type="component" value="Unassembled WGS sequence"/>
</dbReference>
<dbReference type="Proteomes" id="UP000440732">
    <property type="component" value="Unassembled WGS sequence"/>
</dbReference>
<evidence type="ECO:0000313" key="4">
    <source>
        <dbReference type="EMBL" id="KAE9215536.1"/>
    </source>
</evidence>
<evidence type="ECO:0000313" key="1">
    <source>
        <dbReference type="EMBL" id="KAE8939848.1"/>
    </source>
</evidence>
<dbReference type="Proteomes" id="UP000429523">
    <property type="component" value="Unassembled WGS sequence"/>
</dbReference>
<evidence type="ECO:0000313" key="9">
    <source>
        <dbReference type="Proteomes" id="UP000433483"/>
    </source>
</evidence>
<dbReference type="EMBL" id="QXGA01000486">
    <property type="protein sequence ID" value="KAE9145215.1"/>
    <property type="molecule type" value="Genomic_DNA"/>
</dbReference>
<accession>A0A6A3YB69</accession>
<organism evidence="4 9">
    <name type="scientific">Phytophthora fragariae</name>
    <dbReference type="NCBI Taxonomy" id="53985"/>
    <lineage>
        <taxon>Eukaryota</taxon>
        <taxon>Sar</taxon>
        <taxon>Stramenopiles</taxon>
        <taxon>Oomycota</taxon>
        <taxon>Peronosporomycetes</taxon>
        <taxon>Peronosporales</taxon>
        <taxon>Peronosporaceae</taxon>
        <taxon>Phytophthora</taxon>
    </lineage>
</organism>
<dbReference type="EMBL" id="QXGF01000462">
    <property type="protein sequence ID" value="KAE8939848.1"/>
    <property type="molecule type" value="Genomic_DNA"/>
</dbReference>
<evidence type="ECO:0000313" key="12">
    <source>
        <dbReference type="Proteomes" id="UP000440732"/>
    </source>
</evidence>
<name>A0A6A3YB69_9STRA</name>
<evidence type="ECO:0000313" key="13">
    <source>
        <dbReference type="Proteomes" id="UP000441208"/>
    </source>
</evidence>
<evidence type="ECO:0000313" key="2">
    <source>
        <dbReference type="EMBL" id="KAE9112943.1"/>
    </source>
</evidence>